<organism evidence="1 2">
    <name type="scientific">Marinobacter salinus</name>
    <dbReference type="NCBI Taxonomy" id="1874317"/>
    <lineage>
        <taxon>Bacteria</taxon>
        <taxon>Pseudomonadati</taxon>
        <taxon>Pseudomonadota</taxon>
        <taxon>Gammaproteobacteria</taxon>
        <taxon>Pseudomonadales</taxon>
        <taxon>Marinobacteraceae</taxon>
        <taxon>Marinobacter</taxon>
    </lineage>
</organism>
<accession>A0A1D9GLF3</accession>
<proteinExistence type="predicted"/>
<name>A0A1D9GLF3_9GAMM</name>
<dbReference type="RefSeq" id="WP_070969153.1">
    <property type="nucleotide sequence ID" value="NZ_CP017715.1"/>
</dbReference>
<sequence length="631" mass="67737">MASKIRRLLAWSGVILLTLLVASGLYARSVWQEWKMQQAIQQFDWQDVSLSLGGIHAKAFSLVRSDGAQKLSVRGEGFSLGWSLQNLVLSNARIERLQVDLSSWPAAQTATDASHGLALPQLPDWLPSHIDIRNLSANLPGDIQAYGHLALSLAPGPEQWRFETDGMWVEAPLPDTGRAGWAFQGVSMKLGFSGSGGTDGLALNVLPDSVLRANRLQGADAGEEVWLEKLTAAADSLHLEAAYDLTDRSLQALAISGPLMLAAGTLHHPDLQPQPWSFKGRVEAGLSRVDLTGVVTGEAGVRSDVSVRWPLDGVPAVSAALEMAGTRAGKAFAETLTRWPTGLEISEGQLNIQADLRLSGSTPVVEAKIGAKGMSGILDRMAWTGLNGELDVEYDKKAVVRTSDLRLEQLNPGIALGPLTASGRYEAPRDRPLAGTLSLIKGQAGFLGGEVRVKPGEWAMTELPARVPVWLNNVQVDRLMEVYPAEGLSGSGTLEGEIPLLVSDDGIQVAGGVVRAVSPGGTLRLPADRLRALAQNNDTMNLVVRALQNFNYELLRSTIDYDQDGTLSLGLRLEGSNPEVRDGYPIVVNLNLQEDIPALLTSLQLSGRVNEAVTEKVRNLMKEREAGKAGK</sequence>
<evidence type="ECO:0000313" key="2">
    <source>
        <dbReference type="Proteomes" id="UP000177445"/>
    </source>
</evidence>
<dbReference type="Pfam" id="PF11739">
    <property type="entry name" value="YdbH-like"/>
    <property type="match status" value="1"/>
</dbReference>
<keyword evidence="2" id="KW-1185">Reference proteome</keyword>
<dbReference type="Proteomes" id="UP000177445">
    <property type="component" value="Chromosome"/>
</dbReference>
<dbReference type="EMBL" id="CP017715">
    <property type="protein sequence ID" value="AOY88429.1"/>
    <property type="molecule type" value="Genomic_DNA"/>
</dbReference>
<dbReference type="STRING" id="1874317.BKP64_09770"/>
<dbReference type="InterPro" id="IPR021730">
    <property type="entry name" value="YdbH"/>
</dbReference>
<dbReference type="KEGG" id="msq:BKP64_09770"/>
<reference evidence="1 2" key="1">
    <citation type="submission" date="2016-10" db="EMBL/GenBank/DDBJ databases">
        <title>Marinobacter salinus sp. nov., a moderately halophilic bacterium isolated from a tidal flat environment.</title>
        <authorList>
            <person name="Park S.-J."/>
        </authorList>
    </citation>
    <scope>NUCLEOTIDE SEQUENCE [LARGE SCALE GENOMIC DNA]</scope>
    <source>
        <strain evidence="1 2">Hb8</strain>
    </source>
</reference>
<dbReference type="AlphaFoldDB" id="A0A1D9GLF3"/>
<gene>
    <name evidence="1" type="ORF">BKP64_09770</name>
</gene>
<dbReference type="OrthoDB" id="9759996at2"/>
<protein>
    <submittedName>
        <fullName evidence="1">Uncharacterized protein</fullName>
    </submittedName>
</protein>
<evidence type="ECO:0000313" key="1">
    <source>
        <dbReference type="EMBL" id="AOY88429.1"/>
    </source>
</evidence>